<evidence type="ECO:0000256" key="4">
    <source>
        <dbReference type="ARBA" id="ARBA00022989"/>
    </source>
</evidence>
<keyword evidence="5 6" id="KW-0472">Membrane</keyword>
<feature type="transmembrane region" description="Helical" evidence="6">
    <location>
        <begin position="308"/>
        <end position="328"/>
    </location>
</feature>
<feature type="transmembrane region" description="Helical" evidence="6">
    <location>
        <begin position="108"/>
        <end position="127"/>
    </location>
</feature>
<evidence type="ECO:0000256" key="6">
    <source>
        <dbReference type="SAM" id="Phobius"/>
    </source>
</evidence>
<organism evidence="7">
    <name type="scientific">freshwater metagenome</name>
    <dbReference type="NCBI Taxonomy" id="449393"/>
    <lineage>
        <taxon>unclassified sequences</taxon>
        <taxon>metagenomes</taxon>
        <taxon>ecological metagenomes</taxon>
    </lineage>
</organism>
<dbReference type="InterPro" id="IPR001851">
    <property type="entry name" value="ABC_transp_permease"/>
</dbReference>
<dbReference type="PANTHER" id="PTHR32196">
    <property type="entry name" value="ABC TRANSPORTER PERMEASE PROTEIN YPHD-RELATED-RELATED"/>
    <property type="match status" value="1"/>
</dbReference>
<feature type="transmembrane region" description="Helical" evidence="6">
    <location>
        <begin position="83"/>
        <end position="102"/>
    </location>
</feature>
<feature type="transmembrane region" description="Helical" evidence="6">
    <location>
        <begin position="52"/>
        <end position="76"/>
    </location>
</feature>
<gene>
    <name evidence="7" type="ORF">UFOPK3516_01224</name>
</gene>
<protein>
    <submittedName>
        <fullName evidence="7">Unannotated protein</fullName>
    </submittedName>
</protein>
<feature type="transmembrane region" description="Helical" evidence="6">
    <location>
        <begin position="174"/>
        <end position="195"/>
    </location>
</feature>
<proteinExistence type="predicted"/>
<evidence type="ECO:0000256" key="3">
    <source>
        <dbReference type="ARBA" id="ARBA00022692"/>
    </source>
</evidence>
<feature type="transmembrane region" description="Helical" evidence="6">
    <location>
        <begin position="23"/>
        <end position="46"/>
    </location>
</feature>
<evidence type="ECO:0000256" key="1">
    <source>
        <dbReference type="ARBA" id="ARBA00004651"/>
    </source>
</evidence>
<feature type="transmembrane region" description="Helical" evidence="6">
    <location>
        <begin position="258"/>
        <end position="276"/>
    </location>
</feature>
<feature type="transmembrane region" description="Helical" evidence="6">
    <location>
        <begin position="134"/>
        <end position="154"/>
    </location>
</feature>
<sequence length="346" mass="35520">MFAKTTDPNSPAGMKMESLWRRIFGGSSAPIWIATVVLFAVSPLVAPGSLKASALLGMLPFAAVLAVAAVGQMLVIQQRGLDLSVPGMMAFGAALVTGLSQWYGWPLWAAIAGAIIFPGIAGLINGIIVTRFGVMPLVVTLGMNALLLGTVFALSNGTPAGAPQEVADFTKGSVGVVPNALIIAVVVIVVGGFIAQRSIVGRKLTAVGVSERAAAAVGFRVGLYQTMAYALAGAAFGIAAILYAGYVTTPPLFFGDKYLLPTITAVVLGGTALTGGRAAMISTGVAALFLTQLGQLLRAVGWQESFQLIAQSVVLLIVILLRAVIPMISRAIRARRASGQSQAASV</sequence>
<dbReference type="GO" id="GO:0022857">
    <property type="term" value="F:transmembrane transporter activity"/>
    <property type="evidence" value="ECO:0007669"/>
    <property type="project" value="InterPro"/>
</dbReference>
<accession>A0A6J7GQH0</accession>
<evidence type="ECO:0000256" key="2">
    <source>
        <dbReference type="ARBA" id="ARBA00022475"/>
    </source>
</evidence>
<dbReference type="GO" id="GO:0005886">
    <property type="term" value="C:plasma membrane"/>
    <property type="evidence" value="ECO:0007669"/>
    <property type="project" value="UniProtKB-SubCell"/>
</dbReference>
<dbReference type="Pfam" id="PF02653">
    <property type="entry name" value="BPD_transp_2"/>
    <property type="match status" value="1"/>
</dbReference>
<keyword evidence="2" id="KW-1003">Cell membrane</keyword>
<dbReference type="AlphaFoldDB" id="A0A6J7GQH0"/>
<reference evidence="7" key="1">
    <citation type="submission" date="2020-05" db="EMBL/GenBank/DDBJ databases">
        <authorList>
            <person name="Chiriac C."/>
            <person name="Salcher M."/>
            <person name="Ghai R."/>
            <person name="Kavagutti S V."/>
        </authorList>
    </citation>
    <scope>NUCLEOTIDE SEQUENCE</scope>
</reference>
<evidence type="ECO:0000313" key="7">
    <source>
        <dbReference type="EMBL" id="CAB4906533.1"/>
    </source>
</evidence>
<keyword evidence="4 6" id="KW-1133">Transmembrane helix</keyword>
<feature type="transmembrane region" description="Helical" evidence="6">
    <location>
        <begin position="228"/>
        <end position="246"/>
    </location>
</feature>
<feature type="transmembrane region" description="Helical" evidence="6">
    <location>
        <begin position="283"/>
        <end position="302"/>
    </location>
</feature>
<keyword evidence="3 6" id="KW-0812">Transmembrane</keyword>
<dbReference type="CDD" id="cd06579">
    <property type="entry name" value="TM_PBP1_transp_AraH_like"/>
    <property type="match status" value="1"/>
</dbReference>
<name>A0A6J7GQH0_9ZZZZ</name>
<dbReference type="EMBL" id="CAFBMB010000114">
    <property type="protein sequence ID" value="CAB4906533.1"/>
    <property type="molecule type" value="Genomic_DNA"/>
</dbReference>
<comment type="subcellular location">
    <subcellularLocation>
        <location evidence="1">Cell membrane</location>
        <topology evidence="1">Multi-pass membrane protein</topology>
    </subcellularLocation>
</comment>
<evidence type="ECO:0000256" key="5">
    <source>
        <dbReference type="ARBA" id="ARBA00023136"/>
    </source>
</evidence>